<gene>
    <name evidence="1" type="ORF">ACFSSA_10885</name>
</gene>
<reference evidence="2" key="1">
    <citation type="journal article" date="2019" name="Int. J. Syst. Evol. Microbiol.">
        <title>The Global Catalogue of Microorganisms (GCM) 10K type strain sequencing project: providing services to taxonomists for standard genome sequencing and annotation.</title>
        <authorList>
            <consortium name="The Broad Institute Genomics Platform"/>
            <consortium name="The Broad Institute Genome Sequencing Center for Infectious Disease"/>
            <person name="Wu L."/>
            <person name="Ma J."/>
        </authorList>
    </citation>
    <scope>NUCLEOTIDE SEQUENCE [LARGE SCALE GENOMIC DNA]</scope>
    <source>
        <strain evidence="2">CGMCC 4.7106</strain>
    </source>
</reference>
<dbReference type="RefSeq" id="WP_386820470.1">
    <property type="nucleotide sequence ID" value="NZ_JBHUIT010000021.1"/>
</dbReference>
<organism evidence="1 2">
    <name type="scientific">Luteolibacter algae</name>
    <dbReference type="NCBI Taxonomy" id="454151"/>
    <lineage>
        <taxon>Bacteria</taxon>
        <taxon>Pseudomonadati</taxon>
        <taxon>Verrucomicrobiota</taxon>
        <taxon>Verrucomicrobiia</taxon>
        <taxon>Verrucomicrobiales</taxon>
        <taxon>Verrucomicrobiaceae</taxon>
        <taxon>Luteolibacter</taxon>
    </lineage>
</organism>
<protein>
    <submittedName>
        <fullName evidence="1">Uncharacterized protein</fullName>
    </submittedName>
</protein>
<dbReference type="Proteomes" id="UP001597375">
    <property type="component" value="Unassembled WGS sequence"/>
</dbReference>
<comment type="caution">
    <text evidence="1">The sequence shown here is derived from an EMBL/GenBank/DDBJ whole genome shotgun (WGS) entry which is preliminary data.</text>
</comment>
<evidence type="ECO:0000313" key="2">
    <source>
        <dbReference type="Proteomes" id="UP001597375"/>
    </source>
</evidence>
<keyword evidence="2" id="KW-1185">Reference proteome</keyword>
<dbReference type="EMBL" id="JBHUIT010000021">
    <property type="protein sequence ID" value="MFD2257182.1"/>
    <property type="molecule type" value="Genomic_DNA"/>
</dbReference>
<sequence length="55" mass="5806">MRVINDGNDMLALGVQCSGLGDKVRLAFVVRAIGFEIEGLAQEAQDAGSIGVFPR</sequence>
<evidence type="ECO:0000313" key="1">
    <source>
        <dbReference type="EMBL" id="MFD2257182.1"/>
    </source>
</evidence>
<proteinExistence type="predicted"/>
<name>A0ABW5D822_9BACT</name>
<accession>A0ABW5D822</accession>